<dbReference type="PRINTS" id="PR00413">
    <property type="entry name" value="HADHALOGNASE"/>
</dbReference>
<dbReference type="PATRIC" id="fig|571913.6.peg.2492"/>
<reference evidence="4 5" key="1">
    <citation type="submission" date="2015-03" db="EMBL/GenBank/DDBJ databases">
        <title>Luteipulveratus halotolerans sp. nov., a novel actinobacterium (Dermacoccaceae) from Sarawak, Malaysia.</title>
        <authorList>
            <person name="Juboi H."/>
            <person name="Basik A."/>
            <person name="Shamsul S.S."/>
            <person name="Arnold P."/>
            <person name="Schmitt E.K."/>
            <person name="Sanglier J.-J."/>
            <person name="Yeo T."/>
        </authorList>
    </citation>
    <scope>NUCLEOTIDE SEQUENCE [LARGE SCALE GENOMIC DNA]</scope>
    <source>
        <strain evidence="4 5">MN07-A0370</strain>
    </source>
</reference>
<sequence>MSAPSSARPLEAVIFDWGGTLTPWHAIDLREQWQVYARQIHDDRERAEALGDAILAAEHDSWQHVRKAQTSARMEEILAEAGADLGHTQHEAGVAAYRSFWHEHTITDPQVGPLWEGLRAKGIRVGVLSNTIWSGDYHRGIFERDGVAHLIDGQIYSSEIPWTKPHVEAYRAAADAVGVDPRACAYVGDRLFEDVYGSQQAGMRAILIPHSDIPVNQRVEGVEATPDAQAHELLDVLTIVDSWT</sequence>
<dbReference type="PANTHER" id="PTHR46470">
    <property type="entry name" value="N-ACYLNEURAMINATE-9-PHOSPHATASE"/>
    <property type="match status" value="1"/>
</dbReference>
<organism evidence="4 5">
    <name type="scientific">Luteipulveratus mongoliensis</name>
    <dbReference type="NCBI Taxonomy" id="571913"/>
    <lineage>
        <taxon>Bacteria</taxon>
        <taxon>Bacillati</taxon>
        <taxon>Actinomycetota</taxon>
        <taxon>Actinomycetes</taxon>
        <taxon>Micrococcales</taxon>
        <taxon>Dermacoccaceae</taxon>
        <taxon>Luteipulveratus</taxon>
    </lineage>
</organism>
<keyword evidence="2" id="KW-0378">Hydrolase</keyword>
<dbReference type="RefSeq" id="WP_052591793.1">
    <property type="nucleotide sequence ID" value="NZ_CP011112.1"/>
</dbReference>
<name>A0A0K1JIP9_9MICO</name>
<dbReference type="AlphaFoldDB" id="A0A0K1JIP9"/>
<dbReference type="Pfam" id="PF00702">
    <property type="entry name" value="Hydrolase"/>
    <property type="match status" value="1"/>
</dbReference>
<evidence type="ECO:0000313" key="5">
    <source>
        <dbReference type="Proteomes" id="UP000066480"/>
    </source>
</evidence>
<protein>
    <submittedName>
        <fullName evidence="4">Haloacid dehalogenase</fullName>
    </submittedName>
</protein>
<keyword evidence="5" id="KW-1185">Reference proteome</keyword>
<gene>
    <name evidence="4" type="ORF">VV02_12230</name>
</gene>
<dbReference type="STRING" id="571913.VV02_12230"/>
<accession>A0A0K1JIP9</accession>
<dbReference type="SUPFAM" id="SSF56784">
    <property type="entry name" value="HAD-like"/>
    <property type="match status" value="1"/>
</dbReference>
<dbReference type="SFLD" id="SFLDG01129">
    <property type="entry name" value="C1.5:_HAD__Beta-PGM__Phosphata"/>
    <property type="match status" value="1"/>
</dbReference>
<dbReference type="InterPro" id="IPR051400">
    <property type="entry name" value="HAD-like_hydrolase"/>
</dbReference>
<keyword evidence="3" id="KW-0460">Magnesium</keyword>
<dbReference type="InterPro" id="IPR023214">
    <property type="entry name" value="HAD_sf"/>
</dbReference>
<proteinExistence type="predicted"/>
<dbReference type="InterPro" id="IPR036412">
    <property type="entry name" value="HAD-like_sf"/>
</dbReference>
<dbReference type="Gene3D" id="3.40.50.1000">
    <property type="entry name" value="HAD superfamily/HAD-like"/>
    <property type="match status" value="1"/>
</dbReference>
<evidence type="ECO:0000256" key="3">
    <source>
        <dbReference type="ARBA" id="ARBA00022842"/>
    </source>
</evidence>
<evidence type="ECO:0000256" key="1">
    <source>
        <dbReference type="ARBA" id="ARBA00001946"/>
    </source>
</evidence>
<dbReference type="Proteomes" id="UP000066480">
    <property type="component" value="Chromosome"/>
</dbReference>
<dbReference type="GO" id="GO:0046380">
    <property type="term" value="P:N-acetylneuraminate biosynthetic process"/>
    <property type="evidence" value="ECO:0007669"/>
    <property type="project" value="TreeGrafter"/>
</dbReference>
<dbReference type="KEGG" id="lmoi:VV02_12230"/>
<dbReference type="PANTHER" id="PTHR46470:SF3">
    <property type="entry name" value="N-ACYLNEURAMINATE-9-PHOSPHATASE"/>
    <property type="match status" value="1"/>
</dbReference>
<comment type="cofactor">
    <cofactor evidence="1">
        <name>Mg(2+)</name>
        <dbReference type="ChEBI" id="CHEBI:18420"/>
    </cofactor>
</comment>
<evidence type="ECO:0000313" key="4">
    <source>
        <dbReference type="EMBL" id="AKU16455.1"/>
    </source>
</evidence>
<dbReference type="OrthoDB" id="9810501at2"/>
<evidence type="ECO:0000256" key="2">
    <source>
        <dbReference type="ARBA" id="ARBA00022801"/>
    </source>
</evidence>
<dbReference type="EMBL" id="CP011112">
    <property type="protein sequence ID" value="AKU16455.1"/>
    <property type="molecule type" value="Genomic_DNA"/>
</dbReference>
<dbReference type="GO" id="GO:0050124">
    <property type="term" value="F:N-acylneuraminate-9-phosphatase activity"/>
    <property type="evidence" value="ECO:0007669"/>
    <property type="project" value="TreeGrafter"/>
</dbReference>
<dbReference type="NCBIfam" id="TIGR01549">
    <property type="entry name" value="HAD-SF-IA-v1"/>
    <property type="match status" value="1"/>
</dbReference>
<dbReference type="InterPro" id="IPR006439">
    <property type="entry name" value="HAD-SF_hydro_IA"/>
</dbReference>
<dbReference type="SFLD" id="SFLDS00003">
    <property type="entry name" value="Haloacid_Dehalogenase"/>
    <property type="match status" value="1"/>
</dbReference>